<dbReference type="RefSeq" id="WP_096456387.1">
    <property type="nucleotide sequence ID" value="NZ_AP017369.1"/>
</dbReference>
<name>A0A160PR81_9CORY</name>
<keyword evidence="2" id="KW-1185">Reference proteome</keyword>
<protein>
    <submittedName>
        <fullName evidence="1">Uncharacterized protein</fullName>
    </submittedName>
</protein>
<accession>A0A160PR81</accession>
<proteinExistence type="predicted"/>
<evidence type="ECO:0000313" key="2">
    <source>
        <dbReference type="Proteomes" id="UP000218244"/>
    </source>
</evidence>
<evidence type="ECO:0000313" key="1">
    <source>
        <dbReference type="EMBL" id="BAU96114.1"/>
    </source>
</evidence>
<reference evidence="1 2" key="1">
    <citation type="submission" date="2016-02" db="EMBL/GenBank/DDBJ databases">
        <title>Corynebacterium glutamicum N24 whole genome sequencing project.</title>
        <authorList>
            <person name="Matsutani M."/>
            <person name="Nangtapong N."/>
            <person name="Yakushi T."/>
            <person name="Matsushita K."/>
        </authorList>
    </citation>
    <scope>NUCLEOTIDE SEQUENCE [LARGE SCALE GENOMIC DNA]</scope>
    <source>
        <strain evidence="1 2">N24</strain>
    </source>
</reference>
<dbReference type="EMBL" id="AP017369">
    <property type="protein sequence ID" value="BAU96114.1"/>
    <property type="molecule type" value="Genomic_DNA"/>
</dbReference>
<sequence length="60" mass="6857">MAKEFEFTIPDQHNRLPLIYLVAARTITSARTQLRAELDQDDPELLSSIDIDALPYVIVE</sequence>
<dbReference type="Proteomes" id="UP000218244">
    <property type="component" value="Chromosome"/>
</dbReference>
<dbReference type="AlphaFoldDB" id="A0A160PR81"/>
<gene>
    <name evidence="1" type="ORF">N24_1852</name>
</gene>
<organism evidence="1 2">
    <name type="scientific">Corynebacterium suranareeae</name>
    <dbReference type="NCBI Taxonomy" id="2506452"/>
    <lineage>
        <taxon>Bacteria</taxon>
        <taxon>Bacillati</taxon>
        <taxon>Actinomycetota</taxon>
        <taxon>Actinomycetes</taxon>
        <taxon>Mycobacteriales</taxon>
        <taxon>Corynebacteriaceae</taxon>
        <taxon>Corynebacterium</taxon>
    </lineage>
</organism>
<dbReference type="KEGG" id="csur:N24_1852"/>